<dbReference type="AlphaFoldDB" id="A0A8J4DVP7"/>
<evidence type="ECO:0000313" key="1">
    <source>
        <dbReference type="EMBL" id="GIJ51403.1"/>
    </source>
</evidence>
<evidence type="ECO:0000313" key="2">
    <source>
        <dbReference type="Proteomes" id="UP000619260"/>
    </source>
</evidence>
<dbReference type="RefSeq" id="WP_203904804.1">
    <property type="nucleotide sequence ID" value="NZ_BOPF01000047.1"/>
</dbReference>
<sequence length="159" mass="17789">MRKVTRTFLLPGDEEAIAVALLTVRPTLRFIDGSAARRGQEYSGIDGVESNTLFLWDPEVTGDKTFSVQWMRNQNVAPQVLREGRFATEYESGAVPRMDTFVKDVWRVLKRNCQFPKLMWPDGATSGGIGIGNHAYERFVAKKLSLRDGAMPLRPAGDV</sequence>
<name>A0A8J4DVP7_9ACTN</name>
<comment type="caution">
    <text evidence="1">The sequence shown here is derived from an EMBL/GenBank/DDBJ whole genome shotgun (WGS) entry which is preliminary data.</text>
</comment>
<reference evidence="1" key="1">
    <citation type="submission" date="2021-01" db="EMBL/GenBank/DDBJ databases">
        <title>Whole genome shotgun sequence of Virgisporangium aliadipatigenens NBRC 105644.</title>
        <authorList>
            <person name="Komaki H."/>
            <person name="Tamura T."/>
        </authorList>
    </citation>
    <scope>NUCLEOTIDE SEQUENCE</scope>
    <source>
        <strain evidence="1">NBRC 105644</strain>
    </source>
</reference>
<keyword evidence="2" id="KW-1185">Reference proteome</keyword>
<gene>
    <name evidence="1" type="ORF">Val02_82890</name>
</gene>
<protein>
    <submittedName>
        <fullName evidence="1">Uncharacterized protein</fullName>
    </submittedName>
</protein>
<dbReference type="EMBL" id="BOPF01000047">
    <property type="protein sequence ID" value="GIJ51403.1"/>
    <property type="molecule type" value="Genomic_DNA"/>
</dbReference>
<accession>A0A8J4DVP7</accession>
<organism evidence="1 2">
    <name type="scientific">Virgisporangium aliadipatigenens</name>
    <dbReference type="NCBI Taxonomy" id="741659"/>
    <lineage>
        <taxon>Bacteria</taxon>
        <taxon>Bacillati</taxon>
        <taxon>Actinomycetota</taxon>
        <taxon>Actinomycetes</taxon>
        <taxon>Micromonosporales</taxon>
        <taxon>Micromonosporaceae</taxon>
        <taxon>Virgisporangium</taxon>
    </lineage>
</organism>
<proteinExistence type="predicted"/>
<dbReference type="Proteomes" id="UP000619260">
    <property type="component" value="Unassembled WGS sequence"/>
</dbReference>